<evidence type="ECO:0000313" key="3">
    <source>
        <dbReference type="Proteomes" id="UP000799770"/>
    </source>
</evidence>
<dbReference type="Proteomes" id="UP000799770">
    <property type="component" value="Unassembled WGS sequence"/>
</dbReference>
<feature type="region of interest" description="Disordered" evidence="1">
    <location>
        <begin position="225"/>
        <end position="247"/>
    </location>
</feature>
<feature type="compositionally biased region" description="Polar residues" evidence="1">
    <location>
        <begin position="229"/>
        <end position="242"/>
    </location>
</feature>
<protein>
    <submittedName>
        <fullName evidence="2">Uncharacterized protein</fullName>
    </submittedName>
</protein>
<gene>
    <name evidence="2" type="ORF">BDV96DRAFT_665136</name>
</gene>
<feature type="region of interest" description="Disordered" evidence="1">
    <location>
        <begin position="78"/>
        <end position="98"/>
    </location>
</feature>
<evidence type="ECO:0000256" key="1">
    <source>
        <dbReference type="SAM" id="MobiDB-lite"/>
    </source>
</evidence>
<sequence>MRRLQEAGLRAQRLKDTRLGRCGSATTSYHMRAALAISIVGKLSGEVTLGPDQSAVQYMPKVCTLACGARRSADDCQTAASPKRKSAPDHEGGTAGTCTRPRRTCGPVGCSMATAPGSRRRPLRSKRCADDWRQVLADVALPCCARAGFAARTPPAEPAEPAEWPARTLIPDSQGSQFAMDRPQMNSGRVMREPAGNKWSSQPSRTPGAAAAVLSWTRHAGMRCCPRASATSSPTAKQSRPGSQDGGFSVRELLVVPSQELVPSNKYARCPSRPQASLQHTLPHVVHALTRPLASSLGASQHSTSAGPRLALLQPPVPSKRALADAAP</sequence>
<proteinExistence type="predicted"/>
<organism evidence="2 3">
    <name type="scientific">Lophiotrema nucula</name>
    <dbReference type="NCBI Taxonomy" id="690887"/>
    <lineage>
        <taxon>Eukaryota</taxon>
        <taxon>Fungi</taxon>
        <taxon>Dikarya</taxon>
        <taxon>Ascomycota</taxon>
        <taxon>Pezizomycotina</taxon>
        <taxon>Dothideomycetes</taxon>
        <taxon>Pleosporomycetidae</taxon>
        <taxon>Pleosporales</taxon>
        <taxon>Lophiotremataceae</taxon>
        <taxon>Lophiotrema</taxon>
    </lineage>
</organism>
<feature type="region of interest" description="Disordered" evidence="1">
    <location>
        <begin position="295"/>
        <end position="328"/>
    </location>
</feature>
<dbReference type="AlphaFoldDB" id="A0A6A5YYC8"/>
<evidence type="ECO:0000313" key="2">
    <source>
        <dbReference type="EMBL" id="KAF2112110.1"/>
    </source>
</evidence>
<keyword evidence="3" id="KW-1185">Reference proteome</keyword>
<feature type="compositionally biased region" description="Polar residues" evidence="1">
    <location>
        <begin position="297"/>
        <end position="306"/>
    </location>
</feature>
<reference evidence="2" key="1">
    <citation type="journal article" date="2020" name="Stud. Mycol.">
        <title>101 Dothideomycetes genomes: a test case for predicting lifestyles and emergence of pathogens.</title>
        <authorList>
            <person name="Haridas S."/>
            <person name="Albert R."/>
            <person name="Binder M."/>
            <person name="Bloem J."/>
            <person name="Labutti K."/>
            <person name="Salamov A."/>
            <person name="Andreopoulos B."/>
            <person name="Baker S."/>
            <person name="Barry K."/>
            <person name="Bills G."/>
            <person name="Bluhm B."/>
            <person name="Cannon C."/>
            <person name="Castanera R."/>
            <person name="Culley D."/>
            <person name="Daum C."/>
            <person name="Ezra D."/>
            <person name="Gonzalez J."/>
            <person name="Henrissat B."/>
            <person name="Kuo A."/>
            <person name="Liang C."/>
            <person name="Lipzen A."/>
            <person name="Lutzoni F."/>
            <person name="Magnuson J."/>
            <person name="Mondo S."/>
            <person name="Nolan M."/>
            <person name="Ohm R."/>
            <person name="Pangilinan J."/>
            <person name="Park H.-J."/>
            <person name="Ramirez L."/>
            <person name="Alfaro M."/>
            <person name="Sun H."/>
            <person name="Tritt A."/>
            <person name="Yoshinaga Y."/>
            <person name="Zwiers L.-H."/>
            <person name="Turgeon B."/>
            <person name="Goodwin S."/>
            <person name="Spatafora J."/>
            <person name="Crous P."/>
            <person name="Grigoriev I."/>
        </authorList>
    </citation>
    <scope>NUCLEOTIDE SEQUENCE</scope>
    <source>
        <strain evidence="2">CBS 627.86</strain>
    </source>
</reference>
<accession>A0A6A5YYC8</accession>
<name>A0A6A5YYC8_9PLEO</name>
<dbReference type="EMBL" id="ML977332">
    <property type="protein sequence ID" value="KAF2112110.1"/>
    <property type="molecule type" value="Genomic_DNA"/>
</dbReference>